<dbReference type="EMBL" id="CAOS01000011">
    <property type="protein sequence ID" value="CCO08657.1"/>
    <property type="molecule type" value="Genomic_DNA"/>
</dbReference>
<dbReference type="STRING" id="1121428.DESHY_40207"/>
<sequence length="87" mass="9741">MQAYLNQLIEQVQKHDKIKVYTGVTVADVHGFMGNYESELSNGEKIKHGVAIIATGHENTNRRNTCTGTTAGCTPCWNWKTCWQKAN</sequence>
<evidence type="ECO:0000313" key="1">
    <source>
        <dbReference type="EMBL" id="CCO08657.1"/>
    </source>
</evidence>
<reference evidence="1 2" key="1">
    <citation type="journal article" date="2013" name="Genome Announc.">
        <title>Genome Sequence of the Sulfate-Reducing Bacterium Desulfotomaculum hydrothermale Lam5(T).</title>
        <authorList>
            <person name="Amin O."/>
            <person name="Fardeau M.L."/>
            <person name="Valette O."/>
            <person name="Hirschler-Rea A."/>
            <person name="Barbe V."/>
            <person name="Medigue C."/>
            <person name="Vacherie B."/>
            <person name="Ollivier B."/>
            <person name="Bertin P.N."/>
            <person name="Dolla A."/>
        </authorList>
    </citation>
    <scope>NUCLEOTIDE SEQUENCE [LARGE SCALE GENOMIC DNA]</scope>
    <source>
        <strain evidence="2">Lam5 / DSM 18033</strain>
    </source>
</reference>
<name>K8DZT1_9FIRM</name>
<gene>
    <name evidence="1" type="ORF">DESHY_40207</name>
</gene>
<proteinExistence type="predicted"/>
<protein>
    <recommendedName>
        <fullName evidence="3">FAD/NAD(P)-binding domain-containing protein</fullName>
    </recommendedName>
</protein>
<dbReference type="AlphaFoldDB" id="K8DZT1"/>
<accession>K8DZT1</accession>
<dbReference type="Proteomes" id="UP000009315">
    <property type="component" value="Unassembled WGS sequence"/>
</dbReference>
<evidence type="ECO:0008006" key="3">
    <source>
        <dbReference type="Google" id="ProtNLM"/>
    </source>
</evidence>
<comment type="caution">
    <text evidence="1">The sequence shown here is derived from an EMBL/GenBank/DDBJ whole genome shotgun (WGS) entry which is preliminary data.</text>
</comment>
<keyword evidence="2" id="KW-1185">Reference proteome</keyword>
<organism evidence="1 2">
    <name type="scientific">Desulforamulus hydrothermalis Lam5 = DSM 18033</name>
    <dbReference type="NCBI Taxonomy" id="1121428"/>
    <lineage>
        <taxon>Bacteria</taxon>
        <taxon>Bacillati</taxon>
        <taxon>Bacillota</taxon>
        <taxon>Clostridia</taxon>
        <taxon>Eubacteriales</taxon>
        <taxon>Peptococcaceae</taxon>
        <taxon>Desulforamulus</taxon>
    </lineage>
</organism>
<evidence type="ECO:0000313" key="2">
    <source>
        <dbReference type="Proteomes" id="UP000009315"/>
    </source>
</evidence>